<protein>
    <submittedName>
        <fullName evidence="10">F0F1 ATP synthase subunit gamma</fullName>
    </submittedName>
</protein>
<dbReference type="EMBL" id="VGIY01000491">
    <property type="protein sequence ID" value="MBM3318800.1"/>
    <property type="molecule type" value="Genomic_DNA"/>
</dbReference>
<evidence type="ECO:0000256" key="2">
    <source>
        <dbReference type="ARBA" id="ARBA00004170"/>
    </source>
</evidence>
<dbReference type="Proteomes" id="UP000748308">
    <property type="component" value="Unassembled WGS sequence"/>
</dbReference>
<evidence type="ECO:0000256" key="9">
    <source>
        <dbReference type="ARBA" id="ARBA00023310"/>
    </source>
</evidence>
<proteinExistence type="inferred from homology"/>
<keyword evidence="8" id="KW-0139">CF(1)</keyword>
<evidence type="ECO:0000313" key="10">
    <source>
        <dbReference type="EMBL" id="MBM3318800.1"/>
    </source>
</evidence>
<evidence type="ECO:0000256" key="3">
    <source>
        <dbReference type="ARBA" id="ARBA00007681"/>
    </source>
</evidence>
<evidence type="ECO:0000256" key="8">
    <source>
        <dbReference type="ARBA" id="ARBA00023196"/>
    </source>
</evidence>
<evidence type="ECO:0000313" key="11">
    <source>
        <dbReference type="Proteomes" id="UP000748308"/>
    </source>
</evidence>
<keyword evidence="7" id="KW-0472">Membrane</keyword>
<gene>
    <name evidence="10" type="ORF">FJY75_13205</name>
</gene>
<dbReference type="CDD" id="cd12151">
    <property type="entry name" value="F1-ATPase_gamma"/>
    <property type="match status" value="1"/>
</dbReference>
<dbReference type="Pfam" id="PF00231">
    <property type="entry name" value="ATP-synt"/>
    <property type="match status" value="1"/>
</dbReference>
<dbReference type="GO" id="GO:0045259">
    <property type="term" value="C:proton-transporting ATP synthase complex"/>
    <property type="evidence" value="ECO:0007669"/>
    <property type="project" value="UniProtKB-KW"/>
</dbReference>
<dbReference type="PANTHER" id="PTHR11693">
    <property type="entry name" value="ATP SYNTHASE GAMMA CHAIN"/>
    <property type="match status" value="1"/>
</dbReference>
<sequence length="150" mass="16166">MATLKQIRRRIRSVQSTRQITKAMEMVAAAKLRKAQVRAAAVEPYALALREALDRLSASGSLGGHPLLERRPEGRTLLCVVGSDRGLCGGFNAGVTRLAEQRLAALGPQRVRLQPVGGRVARYFAYRGWDFADAAVAAGDQVDPATVGRL</sequence>
<dbReference type="InterPro" id="IPR000131">
    <property type="entry name" value="ATP_synth_F1_gsu"/>
</dbReference>
<dbReference type="AlphaFoldDB" id="A0A937XB32"/>
<evidence type="ECO:0000256" key="5">
    <source>
        <dbReference type="ARBA" id="ARBA00022781"/>
    </source>
</evidence>
<keyword evidence="5" id="KW-0375">Hydrogen ion transport</keyword>
<dbReference type="Gene3D" id="3.40.1380.10">
    <property type="match status" value="1"/>
</dbReference>
<accession>A0A937XB32</accession>
<reference evidence="10" key="1">
    <citation type="submission" date="2019-03" db="EMBL/GenBank/DDBJ databases">
        <title>Lake Tanganyika Metagenome-Assembled Genomes (MAGs).</title>
        <authorList>
            <person name="Tran P."/>
        </authorList>
    </citation>
    <scope>NUCLEOTIDE SEQUENCE</scope>
    <source>
        <strain evidence="10">M_DeepCast_400m_m2_100</strain>
    </source>
</reference>
<dbReference type="PANTHER" id="PTHR11693:SF22">
    <property type="entry name" value="ATP SYNTHASE SUBUNIT GAMMA, MITOCHONDRIAL"/>
    <property type="match status" value="1"/>
</dbReference>
<keyword evidence="6" id="KW-0406">Ion transport</keyword>
<evidence type="ECO:0000256" key="1">
    <source>
        <dbReference type="ARBA" id="ARBA00003456"/>
    </source>
</evidence>
<comment type="subcellular location">
    <subcellularLocation>
        <location evidence="2">Membrane</location>
        <topology evidence="2">Peripheral membrane protein</topology>
    </subcellularLocation>
</comment>
<keyword evidence="4" id="KW-0813">Transport</keyword>
<comment type="caution">
    <text evidence="10">The sequence shown here is derived from an EMBL/GenBank/DDBJ whole genome shotgun (WGS) entry which is preliminary data.</text>
</comment>
<comment type="function">
    <text evidence="1">Produces ATP from ADP in the presence of a proton gradient across the membrane. The gamma chain is believed to be important in regulating ATPase activity and the flow of protons through the CF(0) complex.</text>
</comment>
<dbReference type="SUPFAM" id="SSF52943">
    <property type="entry name" value="ATP synthase (F1-ATPase), gamma subunit"/>
    <property type="match status" value="1"/>
</dbReference>
<organism evidence="10 11">
    <name type="scientific">Eiseniibacteriota bacterium</name>
    <dbReference type="NCBI Taxonomy" id="2212470"/>
    <lineage>
        <taxon>Bacteria</taxon>
        <taxon>Candidatus Eiseniibacteriota</taxon>
    </lineage>
</organism>
<dbReference type="Gene3D" id="1.10.287.80">
    <property type="entry name" value="ATP synthase, gamma subunit, helix hairpin domain"/>
    <property type="match status" value="1"/>
</dbReference>
<dbReference type="GO" id="GO:0046933">
    <property type="term" value="F:proton-transporting ATP synthase activity, rotational mechanism"/>
    <property type="evidence" value="ECO:0007669"/>
    <property type="project" value="InterPro"/>
</dbReference>
<keyword evidence="9" id="KW-0066">ATP synthesis</keyword>
<feature type="non-terminal residue" evidence="10">
    <location>
        <position position="150"/>
    </location>
</feature>
<evidence type="ECO:0000256" key="4">
    <source>
        <dbReference type="ARBA" id="ARBA00022448"/>
    </source>
</evidence>
<name>A0A937XB32_UNCEI</name>
<evidence type="ECO:0000256" key="6">
    <source>
        <dbReference type="ARBA" id="ARBA00023065"/>
    </source>
</evidence>
<dbReference type="InterPro" id="IPR035968">
    <property type="entry name" value="ATP_synth_F1_ATPase_gsu"/>
</dbReference>
<comment type="similarity">
    <text evidence="3">Belongs to the ATPase gamma chain family.</text>
</comment>
<evidence type="ECO:0000256" key="7">
    <source>
        <dbReference type="ARBA" id="ARBA00023136"/>
    </source>
</evidence>